<dbReference type="GO" id="GO:0016747">
    <property type="term" value="F:acyltransferase activity, transferring groups other than amino-acyl groups"/>
    <property type="evidence" value="ECO:0007669"/>
    <property type="project" value="InterPro"/>
</dbReference>
<feature type="domain" description="N-acetyltransferase" evidence="1">
    <location>
        <begin position="17"/>
        <end position="150"/>
    </location>
</feature>
<organism evidence="2 3">
    <name type="scientific">Parafrankia colletiae</name>
    <dbReference type="NCBI Taxonomy" id="573497"/>
    <lineage>
        <taxon>Bacteria</taxon>
        <taxon>Bacillati</taxon>
        <taxon>Actinomycetota</taxon>
        <taxon>Actinomycetes</taxon>
        <taxon>Frankiales</taxon>
        <taxon>Frankiaceae</taxon>
        <taxon>Parafrankia</taxon>
    </lineage>
</organism>
<protein>
    <recommendedName>
        <fullName evidence="1">N-acetyltransferase domain-containing protein</fullName>
    </recommendedName>
</protein>
<dbReference type="PROSITE" id="PS51186">
    <property type="entry name" value="GNAT"/>
    <property type="match status" value="1"/>
</dbReference>
<name>A0A1S1REB4_9ACTN</name>
<keyword evidence="3" id="KW-1185">Reference proteome</keyword>
<dbReference type="EMBL" id="MBLM01000036">
    <property type="protein sequence ID" value="OHV43164.1"/>
    <property type="molecule type" value="Genomic_DNA"/>
</dbReference>
<dbReference type="AlphaFoldDB" id="A0A1S1REB4"/>
<dbReference type="Gene3D" id="3.40.630.30">
    <property type="match status" value="1"/>
</dbReference>
<dbReference type="SUPFAM" id="SSF55729">
    <property type="entry name" value="Acyl-CoA N-acyltransferases (Nat)"/>
    <property type="match status" value="1"/>
</dbReference>
<gene>
    <name evidence="2" type="ORF">CC117_11145</name>
</gene>
<evidence type="ECO:0000313" key="2">
    <source>
        <dbReference type="EMBL" id="OHV43164.1"/>
    </source>
</evidence>
<dbReference type="PANTHER" id="PTHR43792">
    <property type="entry name" value="GNAT FAMILY, PUTATIVE (AFU_ORTHOLOGUE AFUA_3G00765)-RELATED-RELATED"/>
    <property type="match status" value="1"/>
</dbReference>
<reference evidence="3" key="1">
    <citation type="submission" date="2016-07" db="EMBL/GenBank/DDBJ databases">
        <title>Sequence Frankia sp. strain CcI1.17.</title>
        <authorList>
            <person name="Ghodhbane-Gtari F."/>
            <person name="Swanson E."/>
            <person name="Gueddou A."/>
            <person name="Morris K."/>
            <person name="Hezbri K."/>
            <person name="Ktari A."/>
            <person name="Nouioui I."/>
            <person name="Abebe-Akele F."/>
            <person name="Simpson S."/>
            <person name="Thomas K."/>
            <person name="Gtari M."/>
            <person name="Tisa L.S."/>
            <person name="Hurst S."/>
        </authorList>
    </citation>
    <scope>NUCLEOTIDE SEQUENCE [LARGE SCALE GENOMIC DNA]</scope>
    <source>
        <strain evidence="3">Cc1.17</strain>
    </source>
</reference>
<dbReference type="InterPro" id="IPR000182">
    <property type="entry name" value="GNAT_dom"/>
</dbReference>
<comment type="caution">
    <text evidence="2">The sequence shown here is derived from an EMBL/GenBank/DDBJ whole genome shotgun (WGS) entry which is preliminary data.</text>
</comment>
<dbReference type="Pfam" id="PF13302">
    <property type="entry name" value="Acetyltransf_3"/>
    <property type="match status" value="1"/>
</dbReference>
<evidence type="ECO:0000259" key="1">
    <source>
        <dbReference type="PROSITE" id="PS51186"/>
    </source>
</evidence>
<sequence>MALRALWNQPDVRRFLFDGRPVTAEQIAGLVGDSIAAMAAHGWGLWVLLEPRDEDEDSARLVGAAGSVAWSGGAGVELWCSLDPACWGQGFAREAAAAILDHAFGPVGLGEVLVEVDEENAASLRLVHWLGAAEIGVRPGDLGPLRVFRLSPGHGRPRLGGGLV</sequence>
<evidence type="ECO:0000313" key="3">
    <source>
        <dbReference type="Proteomes" id="UP000179627"/>
    </source>
</evidence>
<dbReference type="Proteomes" id="UP000179627">
    <property type="component" value="Unassembled WGS sequence"/>
</dbReference>
<dbReference type="PANTHER" id="PTHR43792:SF1">
    <property type="entry name" value="N-ACETYLTRANSFERASE DOMAIN-CONTAINING PROTEIN"/>
    <property type="match status" value="1"/>
</dbReference>
<proteinExistence type="predicted"/>
<dbReference type="InterPro" id="IPR016181">
    <property type="entry name" value="Acyl_CoA_acyltransferase"/>
</dbReference>
<accession>A0A1S1REB4</accession>
<dbReference type="InterPro" id="IPR051531">
    <property type="entry name" value="N-acetyltransferase"/>
</dbReference>